<keyword evidence="2" id="KW-0479">Metal-binding</keyword>
<dbReference type="GO" id="GO:0051213">
    <property type="term" value="F:dioxygenase activity"/>
    <property type="evidence" value="ECO:0007669"/>
    <property type="project" value="UniProtKB-ARBA"/>
</dbReference>
<reference evidence="6" key="1">
    <citation type="submission" date="2021-01" db="UniProtKB">
        <authorList>
            <consortium name="EnsemblPlants"/>
        </authorList>
    </citation>
    <scope>IDENTIFICATION</scope>
</reference>
<dbReference type="EnsemblPlants" id="Kaladp1138s0001.1.v1.1">
    <property type="protein sequence ID" value="Kaladp1138s0001.1.v1.1"/>
    <property type="gene ID" value="Kaladp1138s0001.v1.1"/>
</dbReference>
<evidence type="ECO:0000256" key="3">
    <source>
        <dbReference type="ARBA" id="ARBA00023002"/>
    </source>
</evidence>
<dbReference type="Gene3D" id="2.60.120.330">
    <property type="entry name" value="B-lactam Antibiotic, Isopenicillin N Synthase, Chain"/>
    <property type="match status" value="1"/>
</dbReference>
<feature type="domain" description="Fe2OG dioxygenase" evidence="5">
    <location>
        <begin position="59"/>
        <end position="159"/>
    </location>
</feature>
<dbReference type="PANTHER" id="PTHR10209">
    <property type="entry name" value="OXIDOREDUCTASE, 2OG-FE II OXYGENASE FAMILY PROTEIN"/>
    <property type="match status" value="1"/>
</dbReference>
<dbReference type="InterPro" id="IPR027443">
    <property type="entry name" value="IPNS-like_sf"/>
</dbReference>
<evidence type="ECO:0000313" key="6">
    <source>
        <dbReference type="EnsemblPlants" id="Kaladp1138s0001.1.v1.1"/>
    </source>
</evidence>
<dbReference type="AlphaFoldDB" id="A0A7N0VMA8"/>
<proteinExistence type="inferred from homology"/>
<dbReference type="Pfam" id="PF03171">
    <property type="entry name" value="2OG-FeII_Oxy"/>
    <property type="match status" value="1"/>
</dbReference>
<dbReference type="PROSITE" id="PS51471">
    <property type="entry name" value="FE2OG_OXY"/>
    <property type="match status" value="1"/>
</dbReference>
<dbReference type="OMA" id="INREGHW"/>
<dbReference type="GO" id="GO:0046872">
    <property type="term" value="F:metal ion binding"/>
    <property type="evidence" value="ECO:0007669"/>
    <property type="project" value="UniProtKB-KW"/>
</dbReference>
<dbReference type="InterPro" id="IPR005123">
    <property type="entry name" value="Oxoglu/Fe-dep_dioxygenase_dom"/>
</dbReference>
<sequence>MFVAMAPNPPEPEDLPETCREILTEYSEQVIRLGKVLLQLFAEALGLQPNNLIDMDIAKGLAVLCHYYPACPQPELTLCTSKHADGSFFTVLLQDHIGGLQLLHNDQWVNVPTVPGALVVNIGDLMQLITNDRFKSVEHRVVANAEGPRISVACFSLCITVHTPDFTDLSRSCCRRTIHQNTGRQPLRSMSSTSTQKV</sequence>
<protein>
    <recommendedName>
        <fullName evidence="5">Fe2OG dioxygenase domain-containing protein</fullName>
    </recommendedName>
</protein>
<keyword evidence="3" id="KW-0560">Oxidoreductase</keyword>
<evidence type="ECO:0000256" key="2">
    <source>
        <dbReference type="ARBA" id="ARBA00022723"/>
    </source>
</evidence>
<comment type="similarity">
    <text evidence="1">Belongs to the iron/ascorbate-dependent oxidoreductase family.</text>
</comment>
<name>A0A7N0VMA8_KALFE</name>
<organism evidence="6 7">
    <name type="scientific">Kalanchoe fedtschenkoi</name>
    <name type="common">Lavender scallops</name>
    <name type="synonym">South American air plant</name>
    <dbReference type="NCBI Taxonomy" id="63787"/>
    <lineage>
        <taxon>Eukaryota</taxon>
        <taxon>Viridiplantae</taxon>
        <taxon>Streptophyta</taxon>
        <taxon>Embryophyta</taxon>
        <taxon>Tracheophyta</taxon>
        <taxon>Spermatophyta</taxon>
        <taxon>Magnoliopsida</taxon>
        <taxon>eudicotyledons</taxon>
        <taxon>Gunneridae</taxon>
        <taxon>Pentapetalae</taxon>
        <taxon>Saxifragales</taxon>
        <taxon>Crassulaceae</taxon>
        <taxon>Kalanchoe</taxon>
    </lineage>
</organism>
<dbReference type="Proteomes" id="UP000594263">
    <property type="component" value="Unplaced"/>
</dbReference>
<evidence type="ECO:0000256" key="1">
    <source>
        <dbReference type="ARBA" id="ARBA00008056"/>
    </source>
</evidence>
<evidence type="ECO:0000313" key="7">
    <source>
        <dbReference type="Proteomes" id="UP000594263"/>
    </source>
</evidence>
<dbReference type="Gramene" id="Kaladp1138s0001.1.v1.1">
    <property type="protein sequence ID" value="Kaladp1138s0001.1.v1.1"/>
    <property type="gene ID" value="Kaladp1138s0001.v1.1"/>
</dbReference>
<keyword evidence="4" id="KW-0408">Iron</keyword>
<evidence type="ECO:0000259" key="5">
    <source>
        <dbReference type="PROSITE" id="PS51471"/>
    </source>
</evidence>
<dbReference type="PANTHER" id="PTHR10209:SF859">
    <property type="entry name" value="OS03G0690500 PROTEIN"/>
    <property type="match status" value="1"/>
</dbReference>
<keyword evidence="7" id="KW-1185">Reference proteome</keyword>
<accession>A0A7N0VMA8</accession>
<dbReference type="InterPro" id="IPR044861">
    <property type="entry name" value="IPNS-like_FE2OG_OXY"/>
</dbReference>
<evidence type="ECO:0000256" key="4">
    <source>
        <dbReference type="ARBA" id="ARBA00023004"/>
    </source>
</evidence>
<dbReference type="SUPFAM" id="SSF51197">
    <property type="entry name" value="Clavaminate synthase-like"/>
    <property type="match status" value="1"/>
</dbReference>